<dbReference type="PANTHER" id="PTHR47466">
    <property type="match status" value="1"/>
</dbReference>
<dbReference type="GO" id="GO:0008237">
    <property type="term" value="F:metallopeptidase activity"/>
    <property type="evidence" value="ECO:0007669"/>
    <property type="project" value="UniProtKB-KW"/>
</dbReference>
<dbReference type="OrthoDB" id="536211at2759"/>
<feature type="domain" description="Peptidase M43 pregnancy-associated plasma-A" evidence="11">
    <location>
        <begin position="202"/>
        <end position="291"/>
    </location>
</feature>
<name>A0A9P6EB67_9AGAR</name>
<sequence>MLLLLPTFVVVLVSLFVRYSQAVYVSSLNRRMGRRGLGEECSTPYSPDENEVMRATFARTKSRRDGASSQGYEFNVNVNVVATNMTYDGGWVPDSQIEDQMTALNAGYKGTNISFNLISVKRILAPVIFETLNLPDSPEQERMGSDFGTLFRSGDGTTLNINLIGFSTDDETYGFGLPPTLYTEFPQFDGVYIRFNSLPGGSSKVRQGSTVTHEVGHWLGLWHTFQDGCSGDGDGISDTPAEASAASGCPSKRDSCPDQPGLDPIHNWMDYSDEGCRDSFTPGQITKMNEAAAFRISLPTSVTARGAKP</sequence>
<feature type="region of interest" description="Disordered" evidence="9">
    <location>
        <begin position="232"/>
        <end position="261"/>
    </location>
</feature>
<evidence type="ECO:0000256" key="7">
    <source>
        <dbReference type="ARBA" id="ARBA00023049"/>
    </source>
</evidence>
<evidence type="ECO:0000256" key="1">
    <source>
        <dbReference type="ARBA" id="ARBA00008721"/>
    </source>
</evidence>
<gene>
    <name evidence="12" type="ORF">CPB83DRAFT_858795</name>
</gene>
<dbReference type="GO" id="GO:0006508">
    <property type="term" value="P:proteolysis"/>
    <property type="evidence" value="ECO:0007669"/>
    <property type="project" value="UniProtKB-KW"/>
</dbReference>
<evidence type="ECO:0000256" key="8">
    <source>
        <dbReference type="ARBA" id="ARBA00023157"/>
    </source>
</evidence>
<keyword evidence="5" id="KW-0378">Hydrolase</keyword>
<evidence type="ECO:0000256" key="3">
    <source>
        <dbReference type="ARBA" id="ARBA00022723"/>
    </source>
</evidence>
<dbReference type="AlphaFoldDB" id="A0A9P6EB67"/>
<evidence type="ECO:0000256" key="10">
    <source>
        <dbReference type="SAM" id="SignalP"/>
    </source>
</evidence>
<comment type="caution">
    <text evidence="12">The sequence shown here is derived from an EMBL/GenBank/DDBJ whole genome shotgun (WGS) entry which is preliminary data.</text>
</comment>
<evidence type="ECO:0000256" key="4">
    <source>
        <dbReference type="ARBA" id="ARBA00022729"/>
    </source>
</evidence>
<accession>A0A9P6EB67</accession>
<feature type="signal peptide" evidence="10">
    <location>
        <begin position="1"/>
        <end position="22"/>
    </location>
</feature>
<proteinExistence type="inferred from homology"/>
<keyword evidence="2" id="KW-0645">Protease</keyword>
<evidence type="ECO:0000256" key="9">
    <source>
        <dbReference type="SAM" id="MobiDB-lite"/>
    </source>
</evidence>
<dbReference type="CDD" id="cd04275">
    <property type="entry name" value="ZnMc_pappalysin_like"/>
    <property type="match status" value="1"/>
</dbReference>
<dbReference type="Proteomes" id="UP000807306">
    <property type="component" value="Unassembled WGS sequence"/>
</dbReference>
<feature type="chain" id="PRO_5040417810" description="Peptidase M43 pregnancy-associated plasma-A domain-containing protein" evidence="10">
    <location>
        <begin position="23"/>
        <end position="309"/>
    </location>
</feature>
<dbReference type="Gene3D" id="3.40.390.10">
    <property type="entry name" value="Collagenase (Catalytic Domain)"/>
    <property type="match status" value="1"/>
</dbReference>
<keyword evidence="7" id="KW-0482">Metalloprotease</keyword>
<evidence type="ECO:0000259" key="11">
    <source>
        <dbReference type="Pfam" id="PF05572"/>
    </source>
</evidence>
<evidence type="ECO:0000313" key="13">
    <source>
        <dbReference type="Proteomes" id="UP000807306"/>
    </source>
</evidence>
<protein>
    <recommendedName>
        <fullName evidence="11">Peptidase M43 pregnancy-associated plasma-A domain-containing protein</fullName>
    </recommendedName>
</protein>
<evidence type="ECO:0000256" key="5">
    <source>
        <dbReference type="ARBA" id="ARBA00022801"/>
    </source>
</evidence>
<evidence type="ECO:0000256" key="2">
    <source>
        <dbReference type="ARBA" id="ARBA00022670"/>
    </source>
</evidence>
<dbReference type="PANTHER" id="PTHR47466:SF1">
    <property type="entry name" value="METALLOPROTEASE MEP1 (AFU_ORTHOLOGUE AFUA_1G07730)-RELATED"/>
    <property type="match status" value="1"/>
</dbReference>
<dbReference type="InterPro" id="IPR008754">
    <property type="entry name" value="Peptidase_M43"/>
</dbReference>
<keyword evidence="3" id="KW-0479">Metal-binding</keyword>
<dbReference type="SUPFAM" id="SSF55486">
    <property type="entry name" value="Metalloproteases ('zincins'), catalytic domain"/>
    <property type="match status" value="1"/>
</dbReference>
<dbReference type="GO" id="GO:0046872">
    <property type="term" value="F:metal ion binding"/>
    <property type="evidence" value="ECO:0007669"/>
    <property type="project" value="UniProtKB-KW"/>
</dbReference>
<comment type="similarity">
    <text evidence="1">Belongs to the peptidase M43B family.</text>
</comment>
<keyword evidence="8" id="KW-1015">Disulfide bond</keyword>
<dbReference type="InterPro" id="IPR024079">
    <property type="entry name" value="MetalloPept_cat_dom_sf"/>
</dbReference>
<evidence type="ECO:0000313" key="12">
    <source>
        <dbReference type="EMBL" id="KAF9525891.1"/>
    </source>
</evidence>
<dbReference type="Pfam" id="PF05572">
    <property type="entry name" value="Peptidase_M43"/>
    <property type="match status" value="1"/>
</dbReference>
<reference evidence="12" key="1">
    <citation type="submission" date="2020-11" db="EMBL/GenBank/DDBJ databases">
        <authorList>
            <consortium name="DOE Joint Genome Institute"/>
            <person name="Ahrendt S."/>
            <person name="Riley R."/>
            <person name="Andreopoulos W."/>
            <person name="Labutti K."/>
            <person name="Pangilinan J."/>
            <person name="Ruiz-Duenas F.J."/>
            <person name="Barrasa J.M."/>
            <person name="Sanchez-Garcia M."/>
            <person name="Camarero S."/>
            <person name="Miyauchi S."/>
            <person name="Serrano A."/>
            <person name="Linde D."/>
            <person name="Babiker R."/>
            <person name="Drula E."/>
            <person name="Ayuso-Fernandez I."/>
            <person name="Pacheco R."/>
            <person name="Padilla G."/>
            <person name="Ferreira P."/>
            <person name="Barriuso J."/>
            <person name="Kellner H."/>
            <person name="Castanera R."/>
            <person name="Alfaro M."/>
            <person name="Ramirez L."/>
            <person name="Pisabarro A.G."/>
            <person name="Kuo A."/>
            <person name="Tritt A."/>
            <person name="Lipzen A."/>
            <person name="He G."/>
            <person name="Yan M."/>
            <person name="Ng V."/>
            <person name="Cullen D."/>
            <person name="Martin F."/>
            <person name="Rosso M.-N."/>
            <person name="Henrissat B."/>
            <person name="Hibbett D."/>
            <person name="Martinez A.T."/>
            <person name="Grigoriev I.V."/>
        </authorList>
    </citation>
    <scope>NUCLEOTIDE SEQUENCE</scope>
    <source>
        <strain evidence="12">CBS 506.95</strain>
    </source>
</reference>
<keyword evidence="13" id="KW-1185">Reference proteome</keyword>
<keyword evidence="4 10" id="KW-0732">Signal</keyword>
<evidence type="ECO:0000256" key="6">
    <source>
        <dbReference type="ARBA" id="ARBA00022833"/>
    </source>
</evidence>
<dbReference type="EMBL" id="MU157878">
    <property type="protein sequence ID" value="KAF9525891.1"/>
    <property type="molecule type" value="Genomic_DNA"/>
</dbReference>
<keyword evidence="6" id="KW-0862">Zinc</keyword>
<organism evidence="12 13">
    <name type="scientific">Crepidotus variabilis</name>
    <dbReference type="NCBI Taxonomy" id="179855"/>
    <lineage>
        <taxon>Eukaryota</taxon>
        <taxon>Fungi</taxon>
        <taxon>Dikarya</taxon>
        <taxon>Basidiomycota</taxon>
        <taxon>Agaricomycotina</taxon>
        <taxon>Agaricomycetes</taxon>
        <taxon>Agaricomycetidae</taxon>
        <taxon>Agaricales</taxon>
        <taxon>Agaricineae</taxon>
        <taxon>Crepidotaceae</taxon>
        <taxon>Crepidotus</taxon>
    </lineage>
</organism>